<organism evidence="4 5">
    <name type="scientific">Albugo candida</name>
    <dbReference type="NCBI Taxonomy" id="65357"/>
    <lineage>
        <taxon>Eukaryota</taxon>
        <taxon>Sar</taxon>
        <taxon>Stramenopiles</taxon>
        <taxon>Oomycota</taxon>
        <taxon>Peronosporomycetes</taxon>
        <taxon>Albuginales</taxon>
        <taxon>Albuginaceae</taxon>
        <taxon>Albugo</taxon>
    </lineage>
</organism>
<dbReference type="OrthoDB" id="10248252at2759"/>
<dbReference type="PROSITE" id="PS50082">
    <property type="entry name" value="WD_REPEATS_2"/>
    <property type="match status" value="1"/>
</dbReference>
<keyword evidence="5" id="KW-1185">Reference proteome</keyword>
<protein>
    <submittedName>
        <fullName evidence="4">Uncharacterized protein</fullName>
    </submittedName>
</protein>
<name>A0A024GTS1_9STRA</name>
<proteinExistence type="predicted"/>
<dbReference type="InterPro" id="IPR015943">
    <property type="entry name" value="WD40/YVTN_repeat-like_dom_sf"/>
</dbReference>
<evidence type="ECO:0000256" key="3">
    <source>
        <dbReference type="PROSITE-ProRule" id="PRU00221"/>
    </source>
</evidence>
<dbReference type="PROSITE" id="PS00678">
    <property type="entry name" value="WD_REPEATS_1"/>
    <property type="match status" value="1"/>
</dbReference>
<comment type="caution">
    <text evidence="4">The sequence shown here is derived from an EMBL/GenBank/DDBJ whole genome shotgun (WGS) entry which is preliminary data.</text>
</comment>
<dbReference type="SMART" id="SM00320">
    <property type="entry name" value="WD40"/>
    <property type="match status" value="5"/>
</dbReference>
<dbReference type="Gene3D" id="2.130.10.10">
    <property type="entry name" value="YVTN repeat-like/Quinoprotein amine dehydrogenase"/>
    <property type="match status" value="1"/>
</dbReference>
<gene>
    <name evidence="4" type="ORF">BN9_120230</name>
</gene>
<accession>A0A024GTS1</accession>
<dbReference type="InterPro" id="IPR036322">
    <property type="entry name" value="WD40_repeat_dom_sf"/>
</dbReference>
<dbReference type="InterPro" id="IPR019775">
    <property type="entry name" value="WD40_repeat_CS"/>
</dbReference>
<feature type="repeat" description="WD" evidence="3">
    <location>
        <begin position="132"/>
        <end position="154"/>
    </location>
</feature>
<keyword evidence="1 3" id="KW-0853">WD repeat</keyword>
<reference evidence="4 5" key="1">
    <citation type="submission" date="2012-05" db="EMBL/GenBank/DDBJ databases">
        <title>Recombination and specialization in a pathogen metapopulation.</title>
        <authorList>
            <person name="Gardiner A."/>
            <person name="Kemen E."/>
            <person name="Schultz-Larsen T."/>
            <person name="MacLean D."/>
            <person name="Van Oosterhout C."/>
            <person name="Jones J.D.G."/>
        </authorList>
    </citation>
    <scope>NUCLEOTIDE SEQUENCE [LARGE SCALE GENOMIC DNA]</scope>
    <source>
        <strain evidence="4 5">Ac Nc2</strain>
    </source>
</reference>
<dbReference type="Proteomes" id="UP000053237">
    <property type="component" value="Unassembled WGS sequence"/>
</dbReference>
<dbReference type="FunCoup" id="A0A024GTS1">
    <property type="interactions" value="182"/>
</dbReference>
<dbReference type="SUPFAM" id="SSF50978">
    <property type="entry name" value="WD40 repeat-like"/>
    <property type="match status" value="1"/>
</dbReference>
<dbReference type="InterPro" id="IPR001680">
    <property type="entry name" value="WD40_rpt"/>
</dbReference>
<dbReference type="Pfam" id="PF00400">
    <property type="entry name" value="WD40"/>
    <property type="match status" value="1"/>
</dbReference>
<dbReference type="AlphaFoldDB" id="A0A024GTS1"/>
<dbReference type="STRING" id="65357.A0A024GTS1"/>
<dbReference type="InParanoid" id="A0A024GTS1"/>
<evidence type="ECO:0000256" key="1">
    <source>
        <dbReference type="ARBA" id="ARBA00022574"/>
    </source>
</evidence>
<evidence type="ECO:0000313" key="4">
    <source>
        <dbReference type="EMBL" id="CCI50349.1"/>
    </source>
</evidence>
<dbReference type="EMBL" id="CAIX01000459">
    <property type="protein sequence ID" value="CCI50349.1"/>
    <property type="molecule type" value="Genomic_DNA"/>
</dbReference>
<evidence type="ECO:0000256" key="2">
    <source>
        <dbReference type="ARBA" id="ARBA00022737"/>
    </source>
</evidence>
<keyword evidence="2" id="KW-0677">Repeat</keyword>
<evidence type="ECO:0000313" key="5">
    <source>
        <dbReference type="Proteomes" id="UP000053237"/>
    </source>
</evidence>
<dbReference type="PANTHER" id="PTHR10971">
    <property type="entry name" value="MRNA EXPORT FACTOR AND BUB3"/>
    <property type="match status" value="1"/>
</dbReference>
<sequence>MDTNDAPQLIEHIRHSVPFTPNDTKWIPVSARFVAMGIYPKATGAISVYELKHGDLKTVAELEKPNGIKCSSFGASSLHERHLATGDYAGIMSVWDLELPDVPIYAAQAHTSIINAIDGCGGQNIGYGAPEIVTGGRDGCIRVWDIRVSSPVVTLAPSDSKHVRDCWTVCFGNAFNDQERCVVGGFDNGDLKLYDLRTNTLRWETNCQNGVVSAQFDRKNIEMNKLVVTTLESKFRMYDLRTQHPEKGFPCLMEKAHKSTIWQGRFLPQNREIFMTGGGNGGFNVYKYNYPSSRAIKDADGQLMGICGSVQLLNARVISTQPIVSLDWSPDREGLCVLSSLDQTVRVYIVSKTQKY</sequence>